<accession>A0A6I6JZT9</accession>
<dbReference type="AlphaFoldDB" id="A0A6I6JZT9"/>
<organism evidence="1 2">
    <name type="scientific">Maribellus comscasis</name>
    <dbReference type="NCBI Taxonomy" id="2681766"/>
    <lineage>
        <taxon>Bacteria</taxon>
        <taxon>Pseudomonadati</taxon>
        <taxon>Bacteroidota</taxon>
        <taxon>Bacteroidia</taxon>
        <taxon>Marinilabiliales</taxon>
        <taxon>Prolixibacteraceae</taxon>
        <taxon>Maribellus</taxon>
    </lineage>
</organism>
<keyword evidence="2" id="KW-1185">Reference proteome</keyword>
<proteinExistence type="predicted"/>
<dbReference type="EMBL" id="CP046401">
    <property type="protein sequence ID" value="QGY45777.1"/>
    <property type="molecule type" value="Genomic_DNA"/>
</dbReference>
<name>A0A6I6JZT9_9BACT</name>
<reference evidence="1 2" key="1">
    <citation type="submission" date="2019-11" db="EMBL/GenBank/DDBJ databases">
        <authorList>
            <person name="Zheng R.K."/>
            <person name="Sun C.M."/>
        </authorList>
    </citation>
    <scope>NUCLEOTIDE SEQUENCE [LARGE SCALE GENOMIC DNA]</scope>
    <source>
        <strain evidence="1 2">WC007</strain>
    </source>
</reference>
<dbReference type="Proteomes" id="UP000428260">
    <property type="component" value="Chromosome"/>
</dbReference>
<dbReference type="KEGG" id="mcos:GM418_19495"/>
<dbReference type="RefSeq" id="WP_217447535.1">
    <property type="nucleotide sequence ID" value="NZ_CP046401.1"/>
</dbReference>
<sequence>MLSRPVIVIPMAKVSPCFKGVQVQASGFVENLHPPSSDSIFRKNLHPKTLPFYATKTTTTDPMERRITFNDNSMKKKNGNSSFENVSNEKQNSLASKIRIGLGGSFPVIRQKFVKIKEVEYSTDFEFFIQNQVHVIVSRDKGCSICSSVENRVFWQGSRLSDDAVYNLIETIHKDIISFRYGGELIY</sequence>
<evidence type="ECO:0000313" key="2">
    <source>
        <dbReference type="Proteomes" id="UP000428260"/>
    </source>
</evidence>
<evidence type="ECO:0000313" key="1">
    <source>
        <dbReference type="EMBL" id="QGY45777.1"/>
    </source>
</evidence>
<protein>
    <submittedName>
        <fullName evidence="1">Uncharacterized protein</fullName>
    </submittedName>
</protein>
<gene>
    <name evidence="1" type="ORF">GM418_19495</name>
</gene>